<dbReference type="InterPro" id="IPR001127">
    <property type="entry name" value="PTS_EIIA_1_perm"/>
</dbReference>
<dbReference type="Pfam" id="PF00358">
    <property type="entry name" value="PTS_EIIA_1"/>
    <property type="match status" value="1"/>
</dbReference>
<feature type="transmembrane region" description="Helical" evidence="12">
    <location>
        <begin position="82"/>
        <end position="106"/>
    </location>
</feature>
<keyword evidence="6" id="KW-0598">Phosphotransferase system</keyword>
<keyword evidence="10 12" id="KW-0472">Membrane</keyword>
<comment type="subcellular location">
    <subcellularLocation>
        <location evidence="1">Cell membrane</location>
        <topology evidence="1">Multi-pass membrane protein</topology>
    </subcellularLocation>
</comment>
<feature type="transmembrane region" description="Helical" evidence="12">
    <location>
        <begin position="306"/>
        <end position="328"/>
    </location>
</feature>
<keyword evidence="17" id="KW-1185">Reference proteome</keyword>
<dbReference type="NCBIfam" id="TIGR01998">
    <property type="entry name" value="PTS-II-BC-nag"/>
    <property type="match status" value="1"/>
</dbReference>
<reference evidence="16 17" key="1">
    <citation type="submission" date="2018-10" db="EMBL/GenBank/DDBJ databases">
        <title>Genomic Encyclopedia of Archaeal and Bacterial Type Strains, Phase II (KMG-II): from individual species to whole genera.</title>
        <authorList>
            <person name="Goeker M."/>
        </authorList>
    </citation>
    <scope>NUCLEOTIDE SEQUENCE [LARGE SCALE GENOMIC DNA]</scope>
    <source>
        <strain evidence="16 17">DSM 15149</strain>
    </source>
</reference>
<dbReference type="PANTHER" id="PTHR30009">
    <property type="entry name" value="CYTOCHROME C-TYPE SYNTHESIS PROTEIN AND PTS TRANSMEMBRANE COMPONENT"/>
    <property type="match status" value="1"/>
</dbReference>
<dbReference type="InterPro" id="IPR036878">
    <property type="entry name" value="Glu_permease_IIB"/>
</dbReference>
<gene>
    <name evidence="16" type="ORF">BDD30_4412</name>
</gene>
<evidence type="ECO:0000256" key="11">
    <source>
        <dbReference type="PROSITE-ProRule" id="PRU00421"/>
    </source>
</evidence>
<feature type="transmembrane region" description="Helical" evidence="12">
    <location>
        <begin position="12"/>
        <end position="34"/>
    </location>
</feature>
<dbReference type="NCBIfam" id="TIGR00826">
    <property type="entry name" value="EIIB_glc"/>
    <property type="match status" value="1"/>
</dbReference>
<dbReference type="InterPro" id="IPR001996">
    <property type="entry name" value="PTS_IIB_1"/>
</dbReference>
<dbReference type="InterPro" id="IPR050429">
    <property type="entry name" value="PTS_Glucose_EIICBA"/>
</dbReference>
<dbReference type="InterPro" id="IPR003352">
    <property type="entry name" value="PTS_EIIC"/>
</dbReference>
<protein>
    <submittedName>
        <fullName evidence="16">Uncharacterized protein</fullName>
    </submittedName>
</protein>
<dbReference type="PANTHER" id="PTHR30009:SF4">
    <property type="entry name" value="PTS SYSTEM N-ACETYLGLUCOSAMINE-SPECIFIC EIICBA COMPONENT"/>
    <property type="match status" value="1"/>
</dbReference>
<dbReference type="SUPFAM" id="SSF51261">
    <property type="entry name" value="Duplicated hybrid motif"/>
    <property type="match status" value="1"/>
</dbReference>
<dbReference type="PROSITE" id="PS51103">
    <property type="entry name" value="PTS_EIIC_TYPE_1"/>
    <property type="match status" value="1"/>
</dbReference>
<evidence type="ECO:0000256" key="1">
    <source>
        <dbReference type="ARBA" id="ARBA00004651"/>
    </source>
</evidence>
<dbReference type="InterPro" id="IPR011055">
    <property type="entry name" value="Dup_hybrid_motif"/>
</dbReference>
<feature type="active site" description="Phosphocysteine intermediate; for EIIB activity" evidence="11">
    <location>
        <position position="436"/>
    </location>
</feature>
<feature type="domain" description="PTS EIIA type-1" evidence="13">
    <location>
        <begin position="539"/>
        <end position="643"/>
    </location>
</feature>
<evidence type="ECO:0000256" key="5">
    <source>
        <dbReference type="ARBA" id="ARBA00022679"/>
    </source>
</evidence>
<evidence type="ECO:0000256" key="9">
    <source>
        <dbReference type="ARBA" id="ARBA00022989"/>
    </source>
</evidence>
<evidence type="ECO:0000256" key="10">
    <source>
        <dbReference type="ARBA" id="ARBA00023136"/>
    </source>
</evidence>
<keyword evidence="8" id="KW-0418">Kinase</keyword>
<keyword evidence="5" id="KW-0808">Transferase</keyword>
<dbReference type="Proteomes" id="UP000280955">
    <property type="component" value="Unassembled WGS sequence"/>
</dbReference>
<evidence type="ECO:0000256" key="3">
    <source>
        <dbReference type="ARBA" id="ARBA00022475"/>
    </source>
</evidence>
<dbReference type="SUPFAM" id="SSF55604">
    <property type="entry name" value="Glucose permease domain IIB"/>
    <property type="match status" value="1"/>
</dbReference>
<dbReference type="CDD" id="cd00210">
    <property type="entry name" value="PTS_IIA_glc"/>
    <property type="match status" value="1"/>
</dbReference>
<evidence type="ECO:0000313" key="16">
    <source>
        <dbReference type="EMBL" id="RKS54052.1"/>
    </source>
</evidence>
<evidence type="ECO:0000259" key="14">
    <source>
        <dbReference type="PROSITE" id="PS51098"/>
    </source>
</evidence>
<dbReference type="PROSITE" id="PS01035">
    <property type="entry name" value="PTS_EIIB_TYPE_1_CYS"/>
    <property type="match status" value="1"/>
</dbReference>
<keyword evidence="3" id="KW-1003">Cell membrane</keyword>
<keyword evidence="4" id="KW-0762">Sugar transport</keyword>
<evidence type="ECO:0000256" key="6">
    <source>
        <dbReference type="ARBA" id="ARBA00022683"/>
    </source>
</evidence>
<feature type="transmembrane region" description="Helical" evidence="12">
    <location>
        <begin position="253"/>
        <end position="272"/>
    </location>
</feature>
<dbReference type="InterPro" id="IPR013013">
    <property type="entry name" value="PTS_EIIC_1"/>
</dbReference>
<dbReference type="InterPro" id="IPR010974">
    <property type="entry name" value="PTS_IIBC_nag"/>
</dbReference>
<dbReference type="Gene3D" id="3.30.1360.60">
    <property type="entry name" value="Glucose permease domain IIB"/>
    <property type="match status" value="1"/>
</dbReference>
<dbReference type="PROSITE" id="PS00371">
    <property type="entry name" value="PTS_EIIA_TYPE_1_HIS"/>
    <property type="match status" value="1"/>
</dbReference>
<keyword evidence="7 12" id="KW-0812">Transmembrane</keyword>
<comment type="caution">
    <text evidence="16">The sequence shown here is derived from an EMBL/GenBank/DDBJ whole genome shotgun (WGS) entry which is preliminary data.</text>
</comment>
<organism evidence="16 17">
    <name type="scientific">Photorhabdus asymbiotica</name>
    <dbReference type="NCBI Taxonomy" id="291112"/>
    <lineage>
        <taxon>Bacteria</taxon>
        <taxon>Pseudomonadati</taxon>
        <taxon>Pseudomonadota</taxon>
        <taxon>Gammaproteobacteria</taxon>
        <taxon>Enterobacterales</taxon>
        <taxon>Morganellaceae</taxon>
        <taxon>Photorhabdus</taxon>
    </lineage>
</organism>
<evidence type="ECO:0000256" key="8">
    <source>
        <dbReference type="ARBA" id="ARBA00022777"/>
    </source>
</evidence>
<evidence type="ECO:0000256" key="7">
    <source>
        <dbReference type="ARBA" id="ARBA00022692"/>
    </source>
</evidence>
<feature type="transmembrane region" description="Helical" evidence="12">
    <location>
        <begin position="284"/>
        <end position="300"/>
    </location>
</feature>
<evidence type="ECO:0000313" key="17">
    <source>
        <dbReference type="Proteomes" id="UP000280955"/>
    </source>
</evidence>
<dbReference type="Gene3D" id="2.70.70.10">
    <property type="entry name" value="Glucose Permease (Domain IIA)"/>
    <property type="match status" value="1"/>
</dbReference>
<name>A0ABX9SHD5_9GAMM</name>
<dbReference type="NCBIfam" id="TIGR00830">
    <property type="entry name" value="PTBA"/>
    <property type="match status" value="1"/>
</dbReference>
<feature type="transmembrane region" description="Helical" evidence="12">
    <location>
        <begin position="46"/>
        <end position="70"/>
    </location>
</feature>
<feature type="transmembrane region" description="Helical" evidence="12">
    <location>
        <begin position="155"/>
        <end position="175"/>
    </location>
</feature>
<feature type="domain" description="PTS EIIB type-1" evidence="14">
    <location>
        <begin position="414"/>
        <end position="496"/>
    </location>
</feature>
<sequence length="670" mass="71953">MNILSYLQRVGRALMVPVATLPAAAILMGIGYWIDPLGWGADNALAALLIKSGEAIIKNMPSLFAIGVAYGMSKDKDGAAALTGFVGFLVLTTLCSPAAVSMILGIPLDDVPKAFSKIDNQFVGILVGVISAELYNRFSSVELPKALSFFSGRRLVPILTSFLMILVAFILMYVWPVVYNVLVTFGENIKDLGATGAGIYAFFNRLLIPVGLHHALNSVFWFDVAGINDIPNFLGGQKSIVDGTAIMGITGRYQAGFFPIMMFGLPGAALAMYRCARPENKAKIAGIMIAGSFAAFFTGITEPLEFAFMFVAPVLYVLHAILTGISVFIAATMQWIAGFGFSAGLVDMVLSSRNPLATHWYMLIPQGLVFFCLYYVVFSFTIKKFNLMTPGRELASGDEIDVNKSDKVAANDIHNEAYQYVAAIGGSDNLEGIDACITRLRLSVKNADQVNDSLVKRLGASGIIRLNKQSVQIIVGTRAELIASAMRDVLAKGSIAAVTENHQPEIILKKKKVENKGEVFLTLVAPVSGQLIDLKDVPDEAFSSKIVGDGIAIEPTSNIVLAPVSGTIVKIFDTNHAFCIETEEGVELIVHVGIDTVSLDGKGFKRLVNEGAVVKVGESVLSLDLDYLNANAKSMISPVIVSNIDDYIGVNILARGPVEAGQTKLFDILR</sequence>
<keyword evidence="9 12" id="KW-1133">Transmembrane helix</keyword>
<dbReference type="InterPro" id="IPR018113">
    <property type="entry name" value="PTrfase_EIIB_Cys"/>
</dbReference>
<dbReference type="PROSITE" id="PS51093">
    <property type="entry name" value="PTS_EIIA_TYPE_1"/>
    <property type="match status" value="1"/>
</dbReference>
<evidence type="ECO:0000259" key="13">
    <source>
        <dbReference type="PROSITE" id="PS51093"/>
    </source>
</evidence>
<keyword evidence="2" id="KW-0813">Transport</keyword>
<evidence type="ECO:0000256" key="4">
    <source>
        <dbReference type="ARBA" id="ARBA00022597"/>
    </source>
</evidence>
<dbReference type="Pfam" id="PF02378">
    <property type="entry name" value="PTS_EIIC"/>
    <property type="match status" value="1"/>
</dbReference>
<dbReference type="EMBL" id="RBLJ01000006">
    <property type="protein sequence ID" value="RKS54052.1"/>
    <property type="molecule type" value="Genomic_DNA"/>
</dbReference>
<dbReference type="PROSITE" id="PS51098">
    <property type="entry name" value="PTS_EIIB_TYPE_1"/>
    <property type="match status" value="1"/>
</dbReference>
<feature type="transmembrane region" description="Helical" evidence="12">
    <location>
        <begin position="359"/>
        <end position="382"/>
    </location>
</feature>
<evidence type="ECO:0000256" key="12">
    <source>
        <dbReference type="SAM" id="Phobius"/>
    </source>
</evidence>
<proteinExistence type="predicted"/>
<evidence type="ECO:0000256" key="2">
    <source>
        <dbReference type="ARBA" id="ARBA00022448"/>
    </source>
</evidence>
<evidence type="ECO:0000259" key="15">
    <source>
        <dbReference type="PROSITE" id="PS51103"/>
    </source>
</evidence>
<accession>A0ABX9SHD5</accession>
<feature type="domain" description="PTS EIIC type-1" evidence="15">
    <location>
        <begin position="1"/>
        <end position="394"/>
    </location>
</feature>
<dbReference type="CDD" id="cd00212">
    <property type="entry name" value="PTS_IIB_glc"/>
    <property type="match status" value="1"/>
</dbReference>
<dbReference type="Pfam" id="PF00367">
    <property type="entry name" value="PTS_EIIB"/>
    <property type="match status" value="1"/>
</dbReference>